<evidence type="ECO:0000313" key="2">
    <source>
        <dbReference type="EMBL" id="POM70964.1"/>
    </source>
</evidence>
<dbReference type="EMBL" id="NCKW01006692">
    <property type="protein sequence ID" value="POM70964.1"/>
    <property type="molecule type" value="Genomic_DNA"/>
</dbReference>
<feature type="compositionally biased region" description="Basic and acidic residues" evidence="1">
    <location>
        <begin position="186"/>
        <end position="216"/>
    </location>
</feature>
<accession>A0A2P4XZI0</accession>
<feature type="compositionally biased region" description="Polar residues" evidence="1">
    <location>
        <begin position="35"/>
        <end position="46"/>
    </location>
</feature>
<dbReference type="AlphaFoldDB" id="A0A2P4XZI0"/>
<name>A0A2P4XZI0_9STRA</name>
<evidence type="ECO:0000313" key="3">
    <source>
        <dbReference type="Proteomes" id="UP000237271"/>
    </source>
</evidence>
<organism evidence="2 3">
    <name type="scientific">Phytophthora palmivora</name>
    <dbReference type="NCBI Taxonomy" id="4796"/>
    <lineage>
        <taxon>Eukaryota</taxon>
        <taxon>Sar</taxon>
        <taxon>Stramenopiles</taxon>
        <taxon>Oomycota</taxon>
        <taxon>Peronosporomycetes</taxon>
        <taxon>Peronosporales</taxon>
        <taxon>Peronosporaceae</taxon>
        <taxon>Phytophthora</taxon>
    </lineage>
</organism>
<dbReference type="OrthoDB" id="48509at2759"/>
<protein>
    <submittedName>
        <fullName evidence="2">Uncharacterized protein</fullName>
    </submittedName>
</protein>
<sequence length="216" mass="23942">MSSPSNDDDFVTITTKHRKKQQASTTSDAAKKPPTGTNNGANSNISLRPRTMFAMKGRGRTESEGSAYRPQWSKDGEGFVSASTSGGSTSFKDAATGQGDDHRGERRKSKVLRYSKEELLALHFTTSEAPKFPPDTSVASEHSLPPVSTLPFDYEEIYKQWSLNRNRGRGRGRGNAPSGGQQGTRGHQERGNREESEGTKQKEEHRHNEKDSTWER</sequence>
<feature type="compositionally biased region" description="Acidic residues" evidence="1">
    <location>
        <begin position="1"/>
        <end position="10"/>
    </location>
</feature>
<proteinExistence type="predicted"/>
<evidence type="ECO:0000256" key="1">
    <source>
        <dbReference type="SAM" id="MobiDB-lite"/>
    </source>
</evidence>
<gene>
    <name evidence="2" type="ORF">PHPALM_12537</name>
</gene>
<reference evidence="2 3" key="1">
    <citation type="journal article" date="2017" name="Genome Biol. Evol.">
        <title>Phytophthora megakarya and P. palmivora, closely related causal agents of cacao black pod rot, underwent increases in genome sizes and gene numbers by different mechanisms.</title>
        <authorList>
            <person name="Ali S.S."/>
            <person name="Shao J."/>
            <person name="Lary D.J."/>
            <person name="Kronmiller B."/>
            <person name="Shen D."/>
            <person name="Strem M.D."/>
            <person name="Amoako-Attah I."/>
            <person name="Akrofi A.Y."/>
            <person name="Begoude B.A."/>
            <person name="Ten Hoopen G.M."/>
            <person name="Coulibaly K."/>
            <person name="Kebe B.I."/>
            <person name="Melnick R.L."/>
            <person name="Guiltinan M.J."/>
            <person name="Tyler B.M."/>
            <person name="Meinhardt L.W."/>
            <person name="Bailey B.A."/>
        </authorList>
    </citation>
    <scope>NUCLEOTIDE SEQUENCE [LARGE SCALE GENOMIC DNA]</scope>
    <source>
        <strain evidence="3">sbr112.9</strain>
    </source>
</reference>
<feature type="region of interest" description="Disordered" evidence="1">
    <location>
        <begin position="1"/>
        <end position="151"/>
    </location>
</feature>
<feature type="compositionally biased region" description="Polar residues" evidence="1">
    <location>
        <begin position="81"/>
        <end position="91"/>
    </location>
</feature>
<dbReference type="Proteomes" id="UP000237271">
    <property type="component" value="Unassembled WGS sequence"/>
</dbReference>
<comment type="caution">
    <text evidence="2">The sequence shown here is derived from an EMBL/GenBank/DDBJ whole genome shotgun (WGS) entry which is preliminary data.</text>
</comment>
<keyword evidence="3" id="KW-1185">Reference proteome</keyword>
<feature type="region of interest" description="Disordered" evidence="1">
    <location>
        <begin position="164"/>
        <end position="216"/>
    </location>
</feature>
<feature type="non-terminal residue" evidence="2">
    <location>
        <position position="216"/>
    </location>
</feature>